<dbReference type="SUPFAM" id="SSF51735">
    <property type="entry name" value="NAD(P)-binding Rossmann-fold domains"/>
    <property type="match status" value="1"/>
</dbReference>
<evidence type="ECO:0000256" key="5">
    <source>
        <dbReference type="ARBA" id="ARBA00022857"/>
    </source>
</evidence>
<accession>A0AAV9ISB5</accession>
<dbReference type="PANTHER" id="PTHR44419:SF19">
    <property type="entry name" value="PROTOCHLOROPHYLLIDE REDUCTASE A, CHLOROPLASTIC"/>
    <property type="match status" value="1"/>
</dbReference>
<organism evidence="8 9">
    <name type="scientific">Cyanidium caldarium</name>
    <name type="common">Red alga</name>
    <dbReference type="NCBI Taxonomy" id="2771"/>
    <lineage>
        <taxon>Eukaryota</taxon>
        <taxon>Rhodophyta</taxon>
        <taxon>Bangiophyceae</taxon>
        <taxon>Cyanidiales</taxon>
        <taxon>Cyanidiaceae</taxon>
        <taxon>Cyanidium</taxon>
    </lineage>
</organism>
<evidence type="ECO:0000313" key="9">
    <source>
        <dbReference type="Proteomes" id="UP001301350"/>
    </source>
</evidence>
<dbReference type="GO" id="GO:0015979">
    <property type="term" value="P:photosynthesis"/>
    <property type="evidence" value="ECO:0007669"/>
    <property type="project" value="UniProtKB-KW"/>
</dbReference>
<dbReference type="PRINTS" id="PR00081">
    <property type="entry name" value="GDHRDH"/>
</dbReference>
<dbReference type="EC" id="1.3.1.33" evidence="3"/>
<reference evidence="8 9" key="1">
    <citation type="submission" date="2022-07" db="EMBL/GenBank/DDBJ databases">
        <title>Genome-wide signatures of adaptation to extreme environments.</title>
        <authorList>
            <person name="Cho C.H."/>
            <person name="Yoon H.S."/>
        </authorList>
    </citation>
    <scope>NUCLEOTIDE SEQUENCE [LARGE SCALE GENOMIC DNA]</scope>
    <source>
        <strain evidence="8 9">DBV 063 E5</strain>
    </source>
</reference>
<dbReference type="AlphaFoldDB" id="A0AAV9ISB5"/>
<keyword evidence="6" id="KW-0560">Oxidoreductase</keyword>
<protein>
    <recommendedName>
        <fullName evidence="3">protochlorophyllide reductase</fullName>
        <ecNumber evidence="3">1.3.1.33</ecNumber>
    </recommendedName>
</protein>
<keyword evidence="7" id="KW-0149">Chlorophyll biosynthesis</keyword>
<evidence type="ECO:0000256" key="1">
    <source>
        <dbReference type="ARBA" id="ARBA00005173"/>
    </source>
</evidence>
<gene>
    <name evidence="8" type="ORF">CDCA_CDCA04G1172</name>
</gene>
<evidence type="ECO:0000313" key="8">
    <source>
        <dbReference type="EMBL" id="KAK4535147.1"/>
    </source>
</evidence>
<keyword evidence="9" id="KW-1185">Reference proteome</keyword>
<evidence type="ECO:0000256" key="6">
    <source>
        <dbReference type="ARBA" id="ARBA00023002"/>
    </source>
</evidence>
<comment type="pathway">
    <text evidence="1">Porphyrin-containing compound metabolism; chlorophyll biosynthesis.</text>
</comment>
<evidence type="ECO:0000256" key="7">
    <source>
        <dbReference type="ARBA" id="ARBA00023171"/>
    </source>
</evidence>
<dbReference type="EMBL" id="JANCYW010000004">
    <property type="protein sequence ID" value="KAK4535147.1"/>
    <property type="molecule type" value="Genomic_DNA"/>
</dbReference>
<dbReference type="Proteomes" id="UP001301350">
    <property type="component" value="Unassembled WGS sequence"/>
</dbReference>
<evidence type="ECO:0000256" key="2">
    <source>
        <dbReference type="ARBA" id="ARBA00005821"/>
    </source>
</evidence>
<name>A0AAV9ISB5_CYACA</name>
<comment type="caution">
    <text evidence="8">The sequence shown here is derived from an EMBL/GenBank/DDBJ whole genome shotgun (WGS) entry which is preliminary data.</text>
</comment>
<dbReference type="PANTHER" id="PTHR44419">
    <property type="entry name" value="PROTOCHLOROPHYLLIDE REDUCTASE C, CHLOROPLASTIC"/>
    <property type="match status" value="1"/>
</dbReference>
<dbReference type="InterPro" id="IPR036291">
    <property type="entry name" value="NAD(P)-bd_dom_sf"/>
</dbReference>
<sequence>MGLNGQHETNTGTPPMAFIPFAAATTAVHRRGTASAQHRGPLCATPYYAHMPALAVRARAFVTGTAATTSPLSAAPALRQARRSWMRMGPRQSQIAVITGASSGIGLYAAKTLASAGNWHVILACRDVGRAEQAAAQSQLPRDAYTVLPCDLASFESVQAFARNLTGQAGVDHVDALVCNAAIWHPRDKKPRFTVDGIEETAQVCHLSHVLLCQELLPKLKTSRGRVVFLTTQTHSPGTLPGMIPPQANLGDMSGLARGLGPDTTGMMDNGPFEPTKAYKDAKAANVLTMRAMNARFSKDGVTSVAVFPGCVADTNLFREKRAWFRRLFFPLLQKYVTRQYVPNEEAGRRVAEVASQGTFSDSGSYYQWRGNYFAGRERTRPEVIQPTTEVVKADRLYELSLEVIDRALRKKREARPSTGRLDYRSLAGAT</sequence>
<keyword evidence="4" id="KW-0602">Photosynthesis</keyword>
<dbReference type="GO" id="GO:0015995">
    <property type="term" value="P:chlorophyll biosynthetic process"/>
    <property type="evidence" value="ECO:0007669"/>
    <property type="project" value="UniProtKB-KW"/>
</dbReference>
<keyword evidence="5" id="KW-0521">NADP</keyword>
<evidence type="ECO:0000256" key="3">
    <source>
        <dbReference type="ARBA" id="ARBA00012006"/>
    </source>
</evidence>
<proteinExistence type="inferred from homology"/>
<dbReference type="GO" id="GO:0016630">
    <property type="term" value="F:protochlorophyllide reductase activity"/>
    <property type="evidence" value="ECO:0007669"/>
    <property type="project" value="UniProtKB-EC"/>
</dbReference>
<dbReference type="InterPro" id="IPR002347">
    <property type="entry name" value="SDR_fam"/>
</dbReference>
<evidence type="ECO:0000256" key="4">
    <source>
        <dbReference type="ARBA" id="ARBA00022531"/>
    </source>
</evidence>
<dbReference type="Pfam" id="PF00106">
    <property type="entry name" value="adh_short"/>
    <property type="match status" value="1"/>
</dbReference>
<dbReference type="InterPro" id="IPR005979">
    <property type="entry name" value="Prochl_reduct"/>
</dbReference>
<comment type="similarity">
    <text evidence="2">Belongs to the short-chain dehydrogenases/reductases (SDR) family. POR subfamily.</text>
</comment>
<dbReference type="Gene3D" id="3.40.50.720">
    <property type="entry name" value="NAD(P)-binding Rossmann-like Domain"/>
    <property type="match status" value="1"/>
</dbReference>